<protein>
    <recommendedName>
        <fullName evidence="4">Stress-related protein</fullName>
    </recommendedName>
</protein>
<dbReference type="AlphaFoldDB" id="A0A444ZWP7"/>
<name>A0A444ZWP7_ARAHY</name>
<dbReference type="Proteomes" id="UP000289738">
    <property type="component" value="Chromosome B03"/>
</dbReference>
<accession>A0A444ZWP7</accession>
<dbReference type="Pfam" id="PF05755">
    <property type="entry name" value="REF"/>
    <property type="match status" value="1"/>
</dbReference>
<evidence type="ECO:0008006" key="4">
    <source>
        <dbReference type="Google" id="ProtNLM"/>
    </source>
</evidence>
<proteinExistence type="inferred from homology"/>
<comment type="similarity">
    <text evidence="1">Belongs to the REF/SRPP family.</text>
</comment>
<dbReference type="PANTHER" id="PTHR33732:SF9">
    <property type="entry name" value="REF_SRPP-LIKE PROTEIN OS05G0151300_LOC_OS05G05940"/>
    <property type="match status" value="1"/>
</dbReference>
<evidence type="ECO:0000256" key="1">
    <source>
        <dbReference type="ARBA" id="ARBA00009737"/>
    </source>
</evidence>
<dbReference type="EMBL" id="SDMP01000013">
    <property type="protein sequence ID" value="RYR18599.1"/>
    <property type="molecule type" value="Genomic_DNA"/>
</dbReference>
<sequence>MTGLESMSCCNRFSSGAPSPDKTSYYPIIRIKTKLLLYFMASQSHQNQVSEIEEEQPQAQAQELKYLGFVHAASTQALMRWSAAYNYAKDSSGSLKPGVQTVEECMKNVIEPIYNNYHLVPNEILRYADKKVDASVAAMQVAPAAARDTITDAMKNVYTKYEPSAKELYERYEPVAEQYAASAWQRLNSLPLFPRLVGTMLPTAAYCTAKYNEAVMAAVEDRYRVSPYLPLVPTEKIARVFSGKTKKQE</sequence>
<evidence type="ECO:0000313" key="2">
    <source>
        <dbReference type="EMBL" id="RYR18599.1"/>
    </source>
</evidence>
<keyword evidence="3" id="KW-1185">Reference proteome</keyword>
<organism evidence="2 3">
    <name type="scientific">Arachis hypogaea</name>
    <name type="common">Peanut</name>
    <dbReference type="NCBI Taxonomy" id="3818"/>
    <lineage>
        <taxon>Eukaryota</taxon>
        <taxon>Viridiplantae</taxon>
        <taxon>Streptophyta</taxon>
        <taxon>Embryophyta</taxon>
        <taxon>Tracheophyta</taxon>
        <taxon>Spermatophyta</taxon>
        <taxon>Magnoliopsida</taxon>
        <taxon>eudicotyledons</taxon>
        <taxon>Gunneridae</taxon>
        <taxon>Pentapetalae</taxon>
        <taxon>rosids</taxon>
        <taxon>fabids</taxon>
        <taxon>Fabales</taxon>
        <taxon>Fabaceae</taxon>
        <taxon>Papilionoideae</taxon>
        <taxon>50 kb inversion clade</taxon>
        <taxon>dalbergioids sensu lato</taxon>
        <taxon>Dalbergieae</taxon>
        <taxon>Pterocarpus clade</taxon>
        <taxon>Arachis</taxon>
    </lineage>
</organism>
<dbReference type="InterPro" id="IPR008802">
    <property type="entry name" value="REF"/>
</dbReference>
<dbReference type="PANTHER" id="PTHR33732">
    <property type="entry name" value="REF/SRPP-LIKE PROTEIN OS05G0151300/LOC_OS05G05940"/>
    <property type="match status" value="1"/>
</dbReference>
<gene>
    <name evidence="2" type="ORF">Ahy_B03g063224</name>
</gene>
<comment type="caution">
    <text evidence="2">The sequence shown here is derived from an EMBL/GenBank/DDBJ whole genome shotgun (WGS) entry which is preliminary data.</text>
</comment>
<reference evidence="2 3" key="1">
    <citation type="submission" date="2019-01" db="EMBL/GenBank/DDBJ databases">
        <title>Sequencing of cultivated peanut Arachis hypogaea provides insights into genome evolution and oil improvement.</title>
        <authorList>
            <person name="Chen X."/>
        </authorList>
    </citation>
    <scope>NUCLEOTIDE SEQUENCE [LARGE SCALE GENOMIC DNA]</scope>
    <source>
        <strain evidence="3">cv. Fuhuasheng</strain>
        <tissue evidence="2">Leaves</tissue>
    </source>
</reference>
<evidence type="ECO:0000313" key="3">
    <source>
        <dbReference type="Proteomes" id="UP000289738"/>
    </source>
</evidence>